<organism evidence="1 2">
    <name type="scientific">Meloidogyne enterolobii</name>
    <name type="common">Root-knot nematode worm</name>
    <name type="synonym">Meloidogyne mayaguensis</name>
    <dbReference type="NCBI Taxonomy" id="390850"/>
    <lineage>
        <taxon>Eukaryota</taxon>
        <taxon>Metazoa</taxon>
        <taxon>Ecdysozoa</taxon>
        <taxon>Nematoda</taxon>
        <taxon>Chromadorea</taxon>
        <taxon>Rhabditida</taxon>
        <taxon>Tylenchina</taxon>
        <taxon>Tylenchomorpha</taxon>
        <taxon>Tylenchoidea</taxon>
        <taxon>Meloidogynidae</taxon>
        <taxon>Meloidogyninae</taxon>
        <taxon>Meloidogyne</taxon>
    </lineage>
</organism>
<accession>A0ACB0XS59</accession>
<reference evidence="1" key="1">
    <citation type="submission" date="2023-11" db="EMBL/GenBank/DDBJ databases">
        <authorList>
            <person name="Poullet M."/>
        </authorList>
    </citation>
    <scope>NUCLEOTIDE SEQUENCE</scope>
    <source>
        <strain evidence="1">E1834</strain>
    </source>
</reference>
<proteinExistence type="predicted"/>
<dbReference type="Proteomes" id="UP001497535">
    <property type="component" value="Unassembled WGS sequence"/>
</dbReference>
<dbReference type="EMBL" id="CAVMJV010000002">
    <property type="protein sequence ID" value="CAK5014880.1"/>
    <property type="molecule type" value="Genomic_DNA"/>
</dbReference>
<comment type="caution">
    <text evidence="1">The sequence shown here is derived from an EMBL/GenBank/DDBJ whole genome shotgun (WGS) entry which is preliminary data.</text>
</comment>
<keyword evidence="2" id="KW-1185">Reference proteome</keyword>
<evidence type="ECO:0000313" key="1">
    <source>
        <dbReference type="EMBL" id="CAK5014880.1"/>
    </source>
</evidence>
<evidence type="ECO:0000313" key="2">
    <source>
        <dbReference type="Proteomes" id="UP001497535"/>
    </source>
</evidence>
<sequence length="96" mass="11274">MFKFFSKLFVPFSLYFLIIPDIYSTTTTTGGSFKLPYKRHRLNRKSSPIHAITMNKIKNLFQQKYKFLTKRMTKEYETPLIDSFNTIFTSTVTIGG</sequence>
<protein>
    <submittedName>
        <fullName evidence="1">Uncharacterized protein</fullName>
    </submittedName>
</protein>
<gene>
    <name evidence="1" type="ORF">MENTE1834_LOCUS2845</name>
</gene>
<name>A0ACB0XS59_MELEN</name>